<dbReference type="EMBL" id="JAVFWL010000003">
    <property type="protein sequence ID" value="KAK6743159.1"/>
    <property type="molecule type" value="Genomic_DNA"/>
</dbReference>
<proteinExistence type="predicted"/>
<sequence length="83" mass="9375">MATSERRSNRRLLTVNDGTLVIRGEKVPSRNVGGGFVVHPSVVHLVDSHEILSRRLATPRLYPPPKTHQYHSLLLTNINSRRV</sequence>
<name>A0ABR1CXX4_NECAM</name>
<dbReference type="Proteomes" id="UP001303046">
    <property type="component" value="Unassembled WGS sequence"/>
</dbReference>
<comment type="caution">
    <text evidence="1">The sequence shown here is derived from an EMBL/GenBank/DDBJ whole genome shotgun (WGS) entry which is preliminary data.</text>
</comment>
<accession>A0ABR1CXX4</accession>
<keyword evidence="2" id="KW-1185">Reference proteome</keyword>
<evidence type="ECO:0000313" key="1">
    <source>
        <dbReference type="EMBL" id="KAK6743159.1"/>
    </source>
</evidence>
<gene>
    <name evidence="1" type="primary">Necator_chrIII.g11194</name>
    <name evidence="1" type="ORF">RB195_010429</name>
</gene>
<organism evidence="1 2">
    <name type="scientific">Necator americanus</name>
    <name type="common">Human hookworm</name>
    <dbReference type="NCBI Taxonomy" id="51031"/>
    <lineage>
        <taxon>Eukaryota</taxon>
        <taxon>Metazoa</taxon>
        <taxon>Ecdysozoa</taxon>
        <taxon>Nematoda</taxon>
        <taxon>Chromadorea</taxon>
        <taxon>Rhabditida</taxon>
        <taxon>Rhabditina</taxon>
        <taxon>Rhabditomorpha</taxon>
        <taxon>Strongyloidea</taxon>
        <taxon>Ancylostomatidae</taxon>
        <taxon>Bunostominae</taxon>
        <taxon>Necator</taxon>
    </lineage>
</organism>
<protein>
    <submittedName>
        <fullName evidence="1">Uncharacterized protein</fullName>
    </submittedName>
</protein>
<evidence type="ECO:0000313" key="2">
    <source>
        <dbReference type="Proteomes" id="UP001303046"/>
    </source>
</evidence>
<reference evidence="1 2" key="1">
    <citation type="submission" date="2023-08" db="EMBL/GenBank/DDBJ databases">
        <title>A Necator americanus chromosomal reference genome.</title>
        <authorList>
            <person name="Ilik V."/>
            <person name="Petrzelkova K.J."/>
            <person name="Pardy F."/>
            <person name="Fuh T."/>
            <person name="Niatou-Singa F.S."/>
            <person name="Gouil Q."/>
            <person name="Baker L."/>
            <person name="Ritchie M.E."/>
            <person name="Jex A.R."/>
            <person name="Gazzola D."/>
            <person name="Li H."/>
            <person name="Toshio Fujiwara R."/>
            <person name="Zhan B."/>
            <person name="Aroian R.V."/>
            <person name="Pafco B."/>
            <person name="Schwarz E.M."/>
        </authorList>
    </citation>
    <scope>NUCLEOTIDE SEQUENCE [LARGE SCALE GENOMIC DNA]</scope>
    <source>
        <strain evidence="1 2">Aroian</strain>
        <tissue evidence="1">Whole animal</tissue>
    </source>
</reference>